<accession>A0ABR1Z0X1</accession>
<keyword evidence="1" id="KW-0732">Signal</keyword>
<evidence type="ECO:0000313" key="2">
    <source>
        <dbReference type="EMBL" id="KAK8244209.1"/>
    </source>
</evidence>
<feature type="signal peptide" evidence="1">
    <location>
        <begin position="1"/>
        <end position="34"/>
    </location>
</feature>
<proteinExistence type="predicted"/>
<evidence type="ECO:0008006" key="4">
    <source>
        <dbReference type="Google" id="ProtNLM"/>
    </source>
</evidence>
<evidence type="ECO:0000256" key="1">
    <source>
        <dbReference type="SAM" id="SignalP"/>
    </source>
</evidence>
<name>A0ABR1Z0X1_9PEZI</name>
<evidence type="ECO:0000313" key="3">
    <source>
        <dbReference type="Proteomes" id="UP001492380"/>
    </source>
</evidence>
<organism evidence="2 3">
    <name type="scientific">Phyllosticta capitalensis</name>
    <dbReference type="NCBI Taxonomy" id="121624"/>
    <lineage>
        <taxon>Eukaryota</taxon>
        <taxon>Fungi</taxon>
        <taxon>Dikarya</taxon>
        <taxon>Ascomycota</taxon>
        <taxon>Pezizomycotina</taxon>
        <taxon>Dothideomycetes</taxon>
        <taxon>Dothideomycetes incertae sedis</taxon>
        <taxon>Botryosphaeriales</taxon>
        <taxon>Phyllostictaceae</taxon>
        <taxon>Phyllosticta</taxon>
    </lineage>
</organism>
<dbReference type="Proteomes" id="UP001492380">
    <property type="component" value="Unassembled WGS sequence"/>
</dbReference>
<comment type="caution">
    <text evidence="2">The sequence shown here is derived from an EMBL/GenBank/DDBJ whole genome shotgun (WGS) entry which is preliminary data.</text>
</comment>
<sequence>MIILGLSETLRSRWRQHAFLGLHVLHWLCTTLLSRRTCVGPPFAIIHLFLSCEPGFAFSPSPATVCVPLVAE</sequence>
<protein>
    <recommendedName>
        <fullName evidence="4">Secreted protein</fullName>
    </recommendedName>
</protein>
<dbReference type="EMBL" id="JBBWRZ010000002">
    <property type="protein sequence ID" value="KAK8244209.1"/>
    <property type="molecule type" value="Genomic_DNA"/>
</dbReference>
<gene>
    <name evidence="2" type="ORF">HDK90DRAFT_476920</name>
</gene>
<feature type="chain" id="PRO_5046223567" description="Secreted protein" evidence="1">
    <location>
        <begin position="35"/>
        <end position="72"/>
    </location>
</feature>
<reference evidence="2 3" key="1">
    <citation type="submission" date="2024-04" db="EMBL/GenBank/DDBJ databases">
        <title>Phyllosticta paracitricarpa is synonymous to the EU quarantine fungus P. citricarpa based on phylogenomic analyses.</title>
        <authorList>
            <consortium name="Lawrence Berkeley National Laboratory"/>
            <person name="Van Ingen-Buijs V.A."/>
            <person name="Van Westerhoven A.C."/>
            <person name="Haridas S."/>
            <person name="Skiadas P."/>
            <person name="Martin F."/>
            <person name="Groenewald J.Z."/>
            <person name="Crous P.W."/>
            <person name="Seidl M.F."/>
        </authorList>
    </citation>
    <scope>NUCLEOTIDE SEQUENCE [LARGE SCALE GENOMIC DNA]</scope>
    <source>
        <strain evidence="2 3">CBS 123374</strain>
    </source>
</reference>
<keyword evidence="3" id="KW-1185">Reference proteome</keyword>